<reference evidence="2" key="1">
    <citation type="submission" date="2021-01" db="EMBL/GenBank/DDBJ databases">
        <authorList>
            <person name="Corre E."/>
            <person name="Pelletier E."/>
            <person name="Niang G."/>
            <person name="Scheremetjew M."/>
            <person name="Finn R."/>
            <person name="Kale V."/>
            <person name="Holt S."/>
            <person name="Cochrane G."/>
            <person name="Meng A."/>
            <person name="Brown T."/>
            <person name="Cohen L."/>
        </authorList>
    </citation>
    <scope>NUCLEOTIDE SEQUENCE</scope>
    <source>
        <strain evidence="2">WS</strain>
    </source>
</reference>
<accession>A0A7S1PHE6</accession>
<feature type="compositionally biased region" description="Polar residues" evidence="1">
    <location>
        <begin position="158"/>
        <end position="174"/>
    </location>
</feature>
<organism evidence="2">
    <name type="scientific">Percolomonas cosmopolitus</name>
    <dbReference type="NCBI Taxonomy" id="63605"/>
    <lineage>
        <taxon>Eukaryota</taxon>
        <taxon>Discoba</taxon>
        <taxon>Heterolobosea</taxon>
        <taxon>Tetramitia</taxon>
        <taxon>Eutetramitia</taxon>
        <taxon>Percolomonadidae</taxon>
        <taxon>Percolomonas</taxon>
    </lineage>
</organism>
<proteinExistence type="predicted"/>
<gene>
    <name evidence="2" type="ORF">PCOS0759_LOCUS4527</name>
</gene>
<evidence type="ECO:0000313" key="2">
    <source>
        <dbReference type="EMBL" id="CAD9081287.1"/>
    </source>
</evidence>
<evidence type="ECO:0000256" key="1">
    <source>
        <dbReference type="SAM" id="MobiDB-lite"/>
    </source>
</evidence>
<protein>
    <submittedName>
        <fullName evidence="2">Uncharacterized protein</fullName>
    </submittedName>
</protein>
<dbReference type="EMBL" id="HBGD01005461">
    <property type="protein sequence ID" value="CAD9081287.1"/>
    <property type="molecule type" value="Transcribed_RNA"/>
</dbReference>
<feature type="region of interest" description="Disordered" evidence="1">
    <location>
        <begin position="155"/>
        <end position="180"/>
    </location>
</feature>
<dbReference type="AlphaFoldDB" id="A0A7S1PHE6"/>
<name>A0A7S1PHE6_9EUKA</name>
<sequence>MPPPPPPCLFRGITSIRPRFRCTQQILHPNTIHTPNYFSNRQRHYHFETGIFVFFQLHNERRKLSGVCGERASVEQCPRHLSSHMKQRRFSGGTHRMYHTTIFTSLKTHTNDASSEITSNGKRIRKNSLFGSLFESDEAEQISDRGNVHLAYCKPQPTAKSRNPQGNASSSSKIAITKDQLEEMCENHNNEVNQEDLQRDQYKEILKALMKNKPE</sequence>